<keyword evidence="10" id="KW-0830">Ubiquinone</keyword>
<evidence type="ECO:0000256" key="9">
    <source>
        <dbReference type="ARBA" id="ARBA00049551"/>
    </source>
</evidence>
<dbReference type="PRINTS" id="PR01437">
    <property type="entry name" value="NUOXDRDTASE4"/>
</dbReference>
<feature type="transmembrane region" description="Helical" evidence="10">
    <location>
        <begin position="382"/>
        <end position="403"/>
    </location>
</feature>
<protein>
    <recommendedName>
        <fullName evidence="4 10">NADH-ubiquinone oxidoreductase chain 4</fullName>
        <ecNumber evidence="3 10">7.1.1.2</ecNumber>
    </recommendedName>
</protein>
<sequence length="404" mass="47714">MYINKSYVLFNLFIHLLLTILFYILFNFIGTFTFLFTLDNISFYLSIVPILFFLVFFGTIYNDLNNISCFFLLFSIISSFFCYNINNNFFFWFLYEFSILPLIFLKYRGSVYSERFNSLWYFIGYLSLSSFPLLFFLLLLNKENSFYCSSFSLSSVIIFILFIVKIPLPPFHSWLPVVHAEANSYVQCFILLSGYIMKLGIIGIYRYCTSLWGLSNFYLLLIFLFSLFFFINSFLELDVKRWLAFLSLSHILISYVGINVLIFFDNNLLSFYCLGHGISAALLFYLFFLFNNISGSRNWLIINNLNNNNILFRLLVSISVLTLASFPPTIQFISEVFILIHSLLNFNLLINYCFYLFLGGLIPLILLSYFLSRSSNIVNFNFFYSLNFILYILVFFCYFIPLFF</sequence>
<feature type="transmembrane region" description="Helical" evidence="10">
    <location>
        <begin position="67"/>
        <end position="83"/>
    </location>
</feature>
<keyword evidence="10" id="KW-0249">Electron transport</keyword>
<comment type="function">
    <text evidence="10">Core subunit of the mitochondrial membrane respiratory chain NADH dehydrogenase (Complex I) which catalyzes electron transfer from NADH through the respiratory chain, using ubiquinone as an electron acceptor. Essential for the catalytic activity and assembly of complex I.</text>
</comment>
<evidence type="ECO:0000256" key="2">
    <source>
        <dbReference type="ARBA" id="ARBA00009025"/>
    </source>
</evidence>
<keyword evidence="8 10" id="KW-0472">Membrane</keyword>
<dbReference type="Pfam" id="PF00361">
    <property type="entry name" value="Proton_antipo_M"/>
    <property type="match status" value="1"/>
</dbReference>
<feature type="transmembrane region" description="Helical" evidence="10">
    <location>
        <begin position="89"/>
        <end position="107"/>
    </location>
</feature>
<dbReference type="PANTHER" id="PTHR42703:SF1">
    <property type="entry name" value="NA(+)_H(+) ANTIPORTER SUBUNIT D1"/>
    <property type="match status" value="1"/>
</dbReference>
<dbReference type="InterPro" id="IPR001750">
    <property type="entry name" value="ND/Mrp_TM"/>
</dbReference>
<accession>D7S9V2</accession>
<keyword evidence="6 10" id="KW-0812">Transmembrane</keyword>
<dbReference type="GO" id="GO:0008137">
    <property type="term" value="F:NADH dehydrogenase (ubiquinone) activity"/>
    <property type="evidence" value="ECO:0007669"/>
    <property type="project" value="UniProtKB-UniRule"/>
</dbReference>
<geneLocation type="mitochondrion" evidence="12"/>
<keyword evidence="5" id="KW-1003">Cell membrane</keyword>
<keyword evidence="10 12" id="KW-0496">Mitochondrion</keyword>
<keyword evidence="10" id="KW-0679">Respiratory chain</keyword>
<feature type="transmembrane region" description="Helical" evidence="10">
    <location>
        <begin position="269"/>
        <end position="290"/>
    </location>
</feature>
<evidence type="ECO:0000256" key="5">
    <source>
        <dbReference type="ARBA" id="ARBA00022475"/>
    </source>
</evidence>
<dbReference type="EMBL" id="HM222526">
    <property type="protein sequence ID" value="ADI24685.1"/>
    <property type="molecule type" value="Genomic_DNA"/>
</dbReference>
<evidence type="ECO:0000256" key="7">
    <source>
        <dbReference type="ARBA" id="ARBA00022989"/>
    </source>
</evidence>
<feature type="transmembrane region" description="Helical" evidence="10">
    <location>
        <begin position="119"/>
        <end position="140"/>
    </location>
</feature>
<comment type="subcellular location">
    <subcellularLocation>
        <location evidence="1">Cell membrane</location>
        <topology evidence="1">Multi-pass membrane protein</topology>
    </subcellularLocation>
    <subcellularLocation>
        <location evidence="10">Mitochondrion membrane</location>
        <topology evidence="10">Multi-pass membrane protein</topology>
    </subcellularLocation>
</comment>
<dbReference type="RefSeq" id="YP_003735121.1">
    <property type="nucleotide sequence ID" value="NC_014291.1"/>
</dbReference>
<dbReference type="AlphaFoldDB" id="D7S9V2"/>
<dbReference type="PANTHER" id="PTHR42703">
    <property type="entry name" value="NADH DEHYDROGENASE"/>
    <property type="match status" value="1"/>
</dbReference>
<reference evidence="12" key="1">
    <citation type="journal article" date="2010" name="Int. J. Parasitol.">
        <title>Closing the mitochondrial circle on paraphyly of the Monogenea (Platyhelminthes) infers evolution in the diet of parasitic flatworms.</title>
        <authorList>
            <person name="Perkins E.M."/>
            <person name="Donnellan S.C."/>
            <person name="Bertozzi T."/>
            <person name="Whittington I.D."/>
        </authorList>
    </citation>
    <scope>NUCLEOTIDE SEQUENCE</scope>
</reference>
<evidence type="ECO:0000256" key="10">
    <source>
        <dbReference type="RuleBase" id="RU003297"/>
    </source>
</evidence>
<evidence type="ECO:0000256" key="3">
    <source>
        <dbReference type="ARBA" id="ARBA00012944"/>
    </source>
</evidence>
<keyword evidence="10" id="KW-0813">Transport</keyword>
<keyword evidence="7 10" id="KW-1133">Transmembrane helix</keyword>
<proteinExistence type="inferred from homology"/>
<feature type="transmembrane region" description="Helical" evidence="10">
    <location>
        <begin position="12"/>
        <end position="35"/>
    </location>
</feature>
<feature type="domain" description="NADH:quinone oxidoreductase/Mrp antiporter transmembrane" evidence="11">
    <location>
        <begin position="89"/>
        <end position="344"/>
    </location>
</feature>
<comment type="catalytic activity">
    <reaction evidence="9 10">
        <text>a ubiquinone + NADH + 5 H(+)(in) = a ubiquinol + NAD(+) + 4 H(+)(out)</text>
        <dbReference type="Rhea" id="RHEA:29091"/>
        <dbReference type="Rhea" id="RHEA-COMP:9565"/>
        <dbReference type="Rhea" id="RHEA-COMP:9566"/>
        <dbReference type="ChEBI" id="CHEBI:15378"/>
        <dbReference type="ChEBI" id="CHEBI:16389"/>
        <dbReference type="ChEBI" id="CHEBI:17976"/>
        <dbReference type="ChEBI" id="CHEBI:57540"/>
        <dbReference type="ChEBI" id="CHEBI:57945"/>
        <dbReference type="EC" id="7.1.1.2"/>
    </reaction>
</comment>
<name>D7S9V2_BENSE</name>
<organism evidence="12">
    <name type="scientific">Benedenia seriolae</name>
    <name type="common">Skin fluke</name>
    <dbReference type="NCBI Taxonomy" id="160838"/>
    <lineage>
        <taxon>Eukaryota</taxon>
        <taxon>Metazoa</taxon>
        <taxon>Spiralia</taxon>
        <taxon>Lophotrochozoa</taxon>
        <taxon>Platyhelminthes</taxon>
        <taxon>Monogenea</taxon>
        <taxon>Monopisthocotylea</taxon>
        <taxon>Capsalidea</taxon>
        <taxon>Capsalidae</taxon>
        <taxon>Benedenia</taxon>
    </lineage>
</organism>
<dbReference type="InterPro" id="IPR003918">
    <property type="entry name" value="NADH_UbQ_OxRdtase"/>
</dbReference>
<feature type="transmembrane region" description="Helical" evidence="10">
    <location>
        <begin position="185"/>
        <end position="205"/>
    </location>
</feature>
<comment type="similarity">
    <text evidence="2 10">Belongs to the complex I subunit 4 family.</text>
</comment>
<evidence type="ECO:0000256" key="6">
    <source>
        <dbReference type="ARBA" id="ARBA00022692"/>
    </source>
</evidence>
<gene>
    <name evidence="12" type="primary">ND4</name>
</gene>
<feature type="transmembrane region" description="Helical" evidence="10">
    <location>
        <begin position="310"/>
        <end position="329"/>
    </location>
</feature>
<evidence type="ECO:0000259" key="11">
    <source>
        <dbReference type="Pfam" id="PF00361"/>
    </source>
</evidence>
<dbReference type="InterPro" id="IPR050586">
    <property type="entry name" value="CPA3_Na-H_Antiporter_D"/>
</dbReference>
<feature type="transmembrane region" description="Helical" evidence="10">
    <location>
        <begin position="349"/>
        <end position="370"/>
    </location>
</feature>
<feature type="transmembrane region" description="Helical" evidence="10">
    <location>
        <begin position="242"/>
        <end position="263"/>
    </location>
</feature>
<evidence type="ECO:0000256" key="1">
    <source>
        <dbReference type="ARBA" id="ARBA00004651"/>
    </source>
</evidence>
<dbReference type="GeneID" id="9385583"/>
<dbReference type="GO" id="GO:0042773">
    <property type="term" value="P:ATP synthesis coupled electron transport"/>
    <property type="evidence" value="ECO:0007669"/>
    <property type="project" value="InterPro"/>
</dbReference>
<dbReference type="GO" id="GO:0005886">
    <property type="term" value="C:plasma membrane"/>
    <property type="evidence" value="ECO:0007669"/>
    <property type="project" value="UniProtKB-SubCell"/>
</dbReference>
<evidence type="ECO:0000313" key="12">
    <source>
        <dbReference type="EMBL" id="ADI24685.1"/>
    </source>
</evidence>
<evidence type="ECO:0000256" key="8">
    <source>
        <dbReference type="ARBA" id="ARBA00023136"/>
    </source>
</evidence>
<dbReference type="EC" id="7.1.1.2" evidence="3 10"/>
<feature type="transmembrane region" description="Helical" evidence="10">
    <location>
        <begin position="217"/>
        <end position="235"/>
    </location>
</feature>
<evidence type="ECO:0000256" key="4">
    <source>
        <dbReference type="ARBA" id="ARBA00021006"/>
    </source>
</evidence>
<dbReference type="GO" id="GO:0031966">
    <property type="term" value="C:mitochondrial membrane"/>
    <property type="evidence" value="ECO:0007669"/>
    <property type="project" value="UniProtKB-SubCell"/>
</dbReference>
<feature type="transmembrane region" description="Helical" evidence="10">
    <location>
        <begin position="41"/>
        <end position="60"/>
    </location>
</feature>
<dbReference type="CTD" id="4538"/>
<keyword evidence="10" id="KW-0520">NAD</keyword>